<reference evidence="8" key="3">
    <citation type="submission" date="2015-06" db="UniProtKB">
        <authorList>
            <consortium name="EnsemblProtists"/>
        </authorList>
    </citation>
    <scope>IDENTIFICATION</scope>
    <source>
        <strain evidence="8">Emoy2</strain>
    </source>
</reference>
<reference evidence="9" key="1">
    <citation type="journal article" date="2010" name="Science">
        <title>Signatures of adaptation to obligate biotrophy in the Hyaloperonospora arabidopsidis genome.</title>
        <authorList>
            <person name="Baxter L."/>
            <person name="Tripathy S."/>
            <person name="Ishaque N."/>
            <person name="Boot N."/>
            <person name="Cabral A."/>
            <person name="Kemen E."/>
            <person name="Thines M."/>
            <person name="Ah-Fong A."/>
            <person name="Anderson R."/>
            <person name="Badejoko W."/>
            <person name="Bittner-Eddy P."/>
            <person name="Boore J.L."/>
            <person name="Chibucos M.C."/>
            <person name="Coates M."/>
            <person name="Dehal P."/>
            <person name="Delehaunty K."/>
            <person name="Dong S."/>
            <person name="Downton P."/>
            <person name="Dumas B."/>
            <person name="Fabro G."/>
            <person name="Fronick C."/>
            <person name="Fuerstenberg S.I."/>
            <person name="Fulton L."/>
            <person name="Gaulin E."/>
            <person name="Govers F."/>
            <person name="Hughes L."/>
            <person name="Humphray S."/>
            <person name="Jiang R.H."/>
            <person name="Judelson H."/>
            <person name="Kamoun S."/>
            <person name="Kyung K."/>
            <person name="Meijer H."/>
            <person name="Minx P."/>
            <person name="Morris P."/>
            <person name="Nelson J."/>
            <person name="Phuntumart V."/>
            <person name="Qutob D."/>
            <person name="Rehmany A."/>
            <person name="Rougon-Cardoso A."/>
            <person name="Ryden P."/>
            <person name="Torto-Alalibo T."/>
            <person name="Studholme D."/>
            <person name="Wang Y."/>
            <person name="Win J."/>
            <person name="Wood J."/>
            <person name="Clifton S.W."/>
            <person name="Rogers J."/>
            <person name="Van den Ackerveken G."/>
            <person name="Jones J.D."/>
            <person name="McDowell J.M."/>
            <person name="Beynon J."/>
            <person name="Tyler B.M."/>
        </authorList>
    </citation>
    <scope>NUCLEOTIDE SEQUENCE [LARGE SCALE GENOMIC DNA]</scope>
    <source>
        <strain evidence="9">Emoy2</strain>
    </source>
</reference>
<reference evidence="7" key="2">
    <citation type="journal article" date="2014" name="PLoS Pathog.">
        <title>Expression profiling during arabidopsis/downy mildew interaction reveals a highly-expressed effector that attenuates responses to salicylic acid.</title>
        <authorList>
            <person name="Asai S."/>
            <person name="Rallapalli G."/>
            <person name="Piquerez S.J.M."/>
            <person name="Caillaud M.C."/>
            <person name="Furzer O.J."/>
            <person name="Ishaque N."/>
            <person name="Wirthmueller L."/>
            <person name="Fabro G."/>
            <person name="Shirasu K."/>
            <person name="Jones J.D.G."/>
        </authorList>
    </citation>
    <scope>NUCLEOTIDE SEQUENCE</scope>
    <source>
        <strain evidence="7">Emoy2</strain>
    </source>
</reference>
<feature type="signal peptide" evidence="6">
    <location>
        <begin position="1"/>
        <end position="23"/>
    </location>
</feature>
<dbReference type="OMA" id="FDIAQCH"/>
<keyword evidence="5" id="KW-0325">Glycoprotein</keyword>
<keyword evidence="4" id="KW-0378">Hydrolase</keyword>
<evidence type="ECO:0000256" key="6">
    <source>
        <dbReference type="SAM" id="SignalP"/>
    </source>
</evidence>
<gene>
    <name evidence="7" type="primary">HaRxLL167</name>
</gene>
<name>M4B4Q6_HYAAE</name>
<evidence type="ECO:0000256" key="5">
    <source>
        <dbReference type="ARBA" id="ARBA00023180"/>
    </source>
</evidence>
<dbReference type="Pfam" id="PF00450">
    <property type="entry name" value="Peptidase_S10"/>
    <property type="match status" value="1"/>
</dbReference>
<dbReference type="EMBL" id="JH598325">
    <property type="status" value="NOT_ANNOTATED_CDS"/>
    <property type="molecule type" value="Genomic_DNA"/>
</dbReference>
<protein>
    <submittedName>
        <fullName evidence="7">RxLR effector candidate protein</fullName>
    </submittedName>
</protein>
<keyword evidence="6" id="KW-0732">Signal</keyword>
<dbReference type="EMBL" id="AB922491">
    <property type="protein sequence ID" value="BAP69067.1"/>
    <property type="molecule type" value="mRNA"/>
</dbReference>
<feature type="chain" id="PRO_5009704461" evidence="6">
    <location>
        <begin position="24"/>
        <end position="470"/>
    </location>
</feature>
<evidence type="ECO:0000256" key="4">
    <source>
        <dbReference type="ARBA" id="ARBA00022801"/>
    </source>
</evidence>
<evidence type="ECO:0000313" key="8">
    <source>
        <dbReference type="EnsemblProtists" id="HpaP801256"/>
    </source>
</evidence>
<dbReference type="PANTHER" id="PTHR11802:SF113">
    <property type="entry name" value="SERINE CARBOXYPEPTIDASE CTSA-4.1"/>
    <property type="match status" value="1"/>
</dbReference>
<sequence>MRVRPVAFVWAACLLTSVTFVAGLAVHAGQEQDHDLRQLRENGCRFEPHESGFIDLPNRVDAHYFYWYFESRNASSLDPLIVWIPGGPGGGGAYGLFVENGPCTLNSDRSTTFNPYSWTTSANMVWLDAPVNGGFSYSTVAEDDELTEDRVAESVFGFLQEFLKKHVKLQGRQVYLVGESFGGRFALSAAHYILKQQTRHFFAPASRASIPINLGGVAIGNGLINPIEAATHYVDMATNRYKIKLVDDTQLESMQTSVDQCRDLLEKCQRDTFACGEAGAHCYLTQLLPLLEAHRNPYDIRQECETSASDSGACLLRVPDVKWYLDLPVVRKHLGVQGIRSEWIPLNLTINDAFFGEPSYAAFRSMELEVSQLLEAGLRVLMYVGDADLYCNSYGIEATATNLRWSGAAGFNDTNSRRYSTASSTVHVGTVRSFSHLTYVKVYNAGHMVPADQPEVALDMITRFVRNEAF</sequence>
<keyword evidence="3" id="KW-0645">Protease</keyword>
<dbReference type="PANTHER" id="PTHR11802">
    <property type="entry name" value="SERINE PROTEASE FAMILY S10 SERINE CARBOXYPEPTIDASE"/>
    <property type="match status" value="1"/>
</dbReference>
<dbReference type="GO" id="GO:0006508">
    <property type="term" value="P:proteolysis"/>
    <property type="evidence" value="ECO:0007669"/>
    <property type="project" value="UniProtKB-KW"/>
</dbReference>
<dbReference type="InterPro" id="IPR029058">
    <property type="entry name" value="AB_hydrolase_fold"/>
</dbReference>
<evidence type="ECO:0000313" key="9">
    <source>
        <dbReference type="Proteomes" id="UP000011713"/>
    </source>
</evidence>
<organism evidence="8 9">
    <name type="scientific">Hyaloperonospora arabidopsidis (strain Emoy2)</name>
    <name type="common">Downy mildew agent</name>
    <name type="synonym">Peronospora arabidopsidis</name>
    <dbReference type="NCBI Taxonomy" id="559515"/>
    <lineage>
        <taxon>Eukaryota</taxon>
        <taxon>Sar</taxon>
        <taxon>Stramenopiles</taxon>
        <taxon>Oomycota</taxon>
        <taxon>Peronosporomycetes</taxon>
        <taxon>Peronosporales</taxon>
        <taxon>Peronosporaceae</taxon>
        <taxon>Hyaloperonospora</taxon>
    </lineage>
</organism>
<dbReference type="eggNOG" id="KOG1282">
    <property type="taxonomic scope" value="Eukaryota"/>
</dbReference>
<dbReference type="EnsemblProtists" id="HpaT801256">
    <property type="protein sequence ID" value="HpaP801256"/>
    <property type="gene ID" value="HpaG801256"/>
</dbReference>
<dbReference type="PRINTS" id="PR00724">
    <property type="entry name" value="CRBOXYPTASEC"/>
</dbReference>
<dbReference type="PROSITE" id="PS00560">
    <property type="entry name" value="CARBOXYPEPT_SER_HIS"/>
    <property type="match status" value="1"/>
</dbReference>
<evidence type="ECO:0000256" key="1">
    <source>
        <dbReference type="ARBA" id="ARBA00009431"/>
    </source>
</evidence>
<dbReference type="Gene3D" id="3.40.50.1820">
    <property type="entry name" value="alpha/beta hydrolase"/>
    <property type="match status" value="1"/>
</dbReference>
<dbReference type="Gene3D" id="1.10.287.410">
    <property type="match status" value="1"/>
</dbReference>
<evidence type="ECO:0000256" key="2">
    <source>
        <dbReference type="ARBA" id="ARBA00022645"/>
    </source>
</evidence>
<evidence type="ECO:0000256" key="3">
    <source>
        <dbReference type="ARBA" id="ARBA00022670"/>
    </source>
</evidence>
<dbReference type="SUPFAM" id="SSF53474">
    <property type="entry name" value="alpha/beta-Hydrolases"/>
    <property type="match status" value="1"/>
</dbReference>
<dbReference type="GO" id="GO:0004185">
    <property type="term" value="F:serine-type carboxypeptidase activity"/>
    <property type="evidence" value="ECO:0007669"/>
    <property type="project" value="InterPro"/>
</dbReference>
<dbReference type="AlphaFoldDB" id="M4B4Q6"/>
<proteinExistence type="evidence at transcript level"/>
<keyword evidence="9" id="KW-1185">Reference proteome</keyword>
<evidence type="ECO:0000313" key="7">
    <source>
        <dbReference type="EMBL" id="BAP69067.1"/>
    </source>
</evidence>
<dbReference type="STRING" id="559515.M4B4Q6"/>
<comment type="similarity">
    <text evidence="1">Belongs to the peptidase S10 family.</text>
</comment>
<dbReference type="Proteomes" id="UP000011713">
    <property type="component" value="Unassembled WGS sequence"/>
</dbReference>
<dbReference type="InterPro" id="IPR033124">
    <property type="entry name" value="Ser_caboxypep_his_AS"/>
</dbReference>
<dbReference type="HOGENOM" id="CLU_008523_10_2_1"/>
<dbReference type="InParanoid" id="M4B4Q6"/>
<dbReference type="InterPro" id="IPR001563">
    <property type="entry name" value="Peptidase_S10"/>
</dbReference>
<dbReference type="VEuPathDB" id="FungiDB:HpaG801256"/>
<keyword evidence="2" id="KW-0121">Carboxypeptidase</keyword>
<accession>M4B4Q6</accession>